<keyword evidence="3" id="KW-0547">Nucleotide-binding</keyword>
<evidence type="ECO:0000313" key="10">
    <source>
        <dbReference type="Proteomes" id="UP000327044"/>
    </source>
</evidence>
<keyword evidence="10" id="KW-1185">Reference proteome</keyword>
<organism evidence="9 10">
    <name type="scientific">Photinus pyralis</name>
    <name type="common">Common eastern firefly</name>
    <name type="synonym">Lampyris pyralis</name>
    <dbReference type="NCBI Taxonomy" id="7054"/>
    <lineage>
        <taxon>Eukaryota</taxon>
        <taxon>Metazoa</taxon>
        <taxon>Ecdysozoa</taxon>
        <taxon>Arthropoda</taxon>
        <taxon>Hexapoda</taxon>
        <taxon>Insecta</taxon>
        <taxon>Pterygota</taxon>
        <taxon>Neoptera</taxon>
        <taxon>Endopterygota</taxon>
        <taxon>Coleoptera</taxon>
        <taxon>Polyphaga</taxon>
        <taxon>Elateriformia</taxon>
        <taxon>Elateroidea</taxon>
        <taxon>Lampyridae</taxon>
        <taxon>Lampyrinae</taxon>
        <taxon>Photinus</taxon>
    </lineage>
</organism>
<feature type="domain" description="AMP-dependent synthetase/ligase" evidence="8">
    <location>
        <begin position="70"/>
        <end position="388"/>
    </location>
</feature>
<accession>A0A5N4A648</accession>
<evidence type="ECO:0000256" key="1">
    <source>
        <dbReference type="ARBA" id="ARBA00006432"/>
    </source>
</evidence>
<dbReference type="InParanoid" id="A0A5N4A648"/>
<name>A0A5N4A648_PHOPY</name>
<evidence type="ECO:0000256" key="7">
    <source>
        <dbReference type="ARBA" id="ARBA00048666"/>
    </source>
</evidence>
<protein>
    <recommendedName>
        <fullName evidence="6">Long-chain-fatty-acid--CoA ligase</fullName>
    </recommendedName>
</protein>
<dbReference type="Gene3D" id="3.40.50.12780">
    <property type="entry name" value="N-terminal domain of ligase-like"/>
    <property type="match status" value="1"/>
</dbReference>
<evidence type="ECO:0000313" key="9">
    <source>
        <dbReference type="EMBL" id="KAB0792739.1"/>
    </source>
</evidence>
<dbReference type="GO" id="GO:0005886">
    <property type="term" value="C:plasma membrane"/>
    <property type="evidence" value="ECO:0007669"/>
    <property type="project" value="TreeGrafter"/>
</dbReference>
<dbReference type="InterPro" id="IPR020845">
    <property type="entry name" value="AMP-binding_CS"/>
</dbReference>
<dbReference type="Proteomes" id="UP000327044">
    <property type="component" value="Unassembled WGS sequence"/>
</dbReference>
<dbReference type="SUPFAM" id="SSF56801">
    <property type="entry name" value="Acetyl-CoA synthetase-like"/>
    <property type="match status" value="1"/>
</dbReference>
<proteinExistence type="inferred from homology"/>
<dbReference type="Pfam" id="PF00501">
    <property type="entry name" value="AMP-binding"/>
    <property type="match status" value="1"/>
</dbReference>
<comment type="similarity">
    <text evidence="1">Belongs to the ATP-dependent AMP-binding enzyme family.</text>
</comment>
<sequence>MVCAMVLFLAVAIAILIVTKLLKPKKLWRQGCVTIKTFSNDLRIAWNLLRIKILLSKRRFDNLAVYTQFSKIARKYPQKTAFIYENETWTFSDVLKLSDKVANYFSAQGYQKGDCVSLMLENCPDYPCIWLGISKLGVMTALINTNLVRHSLAQCIRVSNCRGLIFGANLRSGVEDIAGEFAQMELFEYDRNHGGHVRYTNLKREIDNCSIGDTSRFPKIKGNDTLLYIYTSGTTGFPKPVVVSHTRYLTLVCFMEALLLRTDVIAYCPMPLYHSFGTAAIALTVVDGGTLVLKDKFSASHYWSDYAKFKCNLYTLVKCVDIYLLSVPQDDAIKHNVKYIFGAGLQRHLWKAYVEKFQIENVHEFYGSTEGNLRLVNIDNKVGSVGCIPNRLKGLMGIFLIKYDPNTGEPTRDTNGRCIRCGSNEPGLIIGEIRSKVPLDGFSRYLDVDASEKKILSDVFVIGDKYYNSGDVLSCDGLGYFYFQDRVGDTFRQLLLDVLGNELISNLPSYAIPAFIRVLEALPVTGSYKLKKVKLQKEGFNINMIKDKIYILSSGKYIPLTKEIYNDVINNRLRF</sequence>
<reference evidence="9 10" key="1">
    <citation type="journal article" date="2018" name="Elife">
        <title>Firefly genomes illuminate parallel origins of bioluminescence in beetles.</title>
        <authorList>
            <person name="Fallon T.R."/>
            <person name="Lower S.E."/>
            <person name="Chang C.H."/>
            <person name="Bessho-Uehara M."/>
            <person name="Martin G.J."/>
            <person name="Bewick A.J."/>
            <person name="Behringer M."/>
            <person name="Debat H.J."/>
            <person name="Wong I."/>
            <person name="Day J.C."/>
            <person name="Suvorov A."/>
            <person name="Silva C.J."/>
            <person name="Stanger-Hall K.F."/>
            <person name="Hall D.W."/>
            <person name="Schmitz R.J."/>
            <person name="Nelson D.R."/>
            <person name="Lewis S.M."/>
            <person name="Shigenobu S."/>
            <person name="Bybee S.M."/>
            <person name="Larracuente A.M."/>
            <person name="Oba Y."/>
            <person name="Weng J.K."/>
        </authorList>
    </citation>
    <scope>NUCLEOTIDE SEQUENCE [LARGE SCALE GENOMIC DNA]</scope>
    <source>
        <strain evidence="9">1611_PpyrPB1</strain>
        <tissue evidence="9">Whole body</tissue>
    </source>
</reference>
<dbReference type="GO" id="GO:0005324">
    <property type="term" value="F:long-chain fatty acid transmembrane transporter activity"/>
    <property type="evidence" value="ECO:0007669"/>
    <property type="project" value="TreeGrafter"/>
</dbReference>
<keyword evidence="4" id="KW-0067">ATP-binding</keyword>
<dbReference type="InterPro" id="IPR042099">
    <property type="entry name" value="ANL_N_sf"/>
</dbReference>
<dbReference type="InterPro" id="IPR000873">
    <property type="entry name" value="AMP-dep_synth/lig_dom"/>
</dbReference>
<dbReference type="PROSITE" id="PS00455">
    <property type="entry name" value="AMP_BINDING"/>
    <property type="match status" value="1"/>
</dbReference>
<dbReference type="GO" id="GO:0005524">
    <property type="term" value="F:ATP binding"/>
    <property type="evidence" value="ECO:0007669"/>
    <property type="project" value="UniProtKB-KW"/>
</dbReference>
<comment type="catalytic activity">
    <reaction evidence="5">
        <text>a very long-chain fatty acid + ATP + CoA = a very long-chain fatty acyl-CoA + AMP + diphosphate</text>
        <dbReference type="Rhea" id="RHEA:54536"/>
        <dbReference type="ChEBI" id="CHEBI:30616"/>
        <dbReference type="ChEBI" id="CHEBI:33019"/>
        <dbReference type="ChEBI" id="CHEBI:57287"/>
        <dbReference type="ChEBI" id="CHEBI:58950"/>
        <dbReference type="ChEBI" id="CHEBI:138261"/>
        <dbReference type="ChEBI" id="CHEBI:456215"/>
    </reaction>
    <physiologicalReaction direction="left-to-right" evidence="5">
        <dbReference type="Rhea" id="RHEA:54537"/>
    </physiologicalReaction>
</comment>
<dbReference type="PANTHER" id="PTHR43107:SF15">
    <property type="entry name" value="FATTY ACID TRANSPORT PROTEIN 3, ISOFORM A"/>
    <property type="match status" value="1"/>
</dbReference>
<dbReference type="EMBL" id="VVIM01000010">
    <property type="protein sequence ID" value="KAB0792739.1"/>
    <property type="molecule type" value="Genomic_DNA"/>
</dbReference>
<gene>
    <name evidence="9" type="ORF">PPYR_14698</name>
</gene>
<evidence type="ECO:0000256" key="3">
    <source>
        <dbReference type="ARBA" id="ARBA00022741"/>
    </source>
</evidence>
<evidence type="ECO:0000256" key="5">
    <source>
        <dbReference type="ARBA" id="ARBA00036527"/>
    </source>
</evidence>
<evidence type="ECO:0000256" key="4">
    <source>
        <dbReference type="ARBA" id="ARBA00022840"/>
    </source>
</evidence>
<keyword evidence="2" id="KW-0436">Ligase</keyword>
<dbReference type="AlphaFoldDB" id="A0A5N4A648"/>
<evidence type="ECO:0000259" key="8">
    <source>
        <dbReference type="Pfam" id="PF00501"/>
    </source>
</evidence>
<dbReference type="GO" id="GO:0005789">
    <property type="term" value="C:endoplasmic reticulum membrane"/>
    <property type="evidence" value="ECO:0007669"/>
    <property type="project" value="TreeGrafter"/>
</dbReference>
<dbReference type="GO" id="GO:0004467">
    <property type="term" value="F:long-chain fatty acid-CoA ligase activity"/>
    <property type="evidence" value="ECO:0007669"/>
    <property type="project" value="TreeGrafter"/>
</dbReference>
<evidence type="ECO:0000256" key="6">
    <source>
        <dbReference type="ARBA" id="ARBA00041297"/>
    </source>
</evidence>
<dbReference type="PANTHER" id="PTHR43107">
    <property type="entry name" value="LONG-CHAIN FATTY ACID TRANSPORT PROTEIN"/>
    <property type="match status" value="1"/>
</dbReference>
<evidence type="ECO:0000256" key="2">
    <source>
        <dbReference type="ARBA" id="ARBA00022598"/>
    </source>
</evidence>
<comment type="catalytic activity">
    <reaction evidence="7">
        <text>tetracosanoate + ATP + CoA = tetracosanoyl-CoA + AMP + diphosphate</text>
        <dbReference type="Rhea" id="RHEA:33639"/>
        <dbReference type="ChEBI" id="CHEBI:30616"/>
        <dbReference type="ChEBI" id="CHEBI:31014"/>
        <dbReference type="ChEBI" id="CHEBI:33019"/>
        <dbReference type="ChEBI" id="CHEBI:57287"/>
        <dbReference type="ChEBI" id="CHEBI:65052"/>
        <dbReference type="ChEBI" id="CHEBI:456215"/>
    </reaction>
    <physiologicalReaction direction="left-to-right" evidence="7">
        <dbReference type="Rhea" id="RHEA:33640"/>
    </physiologicalReaction>
</comment>
<comment type="caution">
    <text evidence="9">The sequence shown here is derived from an EMBL/GenBank/DDBJ whole genome shotgun (WGS) entry which is preliminary data.</text>
</comment>
<dbReference type="GO" id="GO:0044539">
    <property type="term" value="P:long-chain fatty acid import into cell"/>
    <property type="evidence" value="ECO:0007669"/>
    <property type="project" value="TreeGrafter"/>
</dbReference>